<dbReference type="SUPFAM" id="SSF51735">
    <property type="entry name" value="NAD(P)-binding Rossmann-fold domains"/>
    <property type="match status" value="1"/>
</dbReference>
<keyword evidence="4" id="KW-1185">Reference proteome</keyword>
<reference evidence="3 4" key="1">
    <citation type="submission" date="2019-03" db="EMBL/GenBank/DDBJ databases">
        <title>Genomic Encyclopedia of Type Strains, Phase IV (KMG-IV): sequencing the most valuable type-strain genomes for metagenomic binning, comparative biology and taxonomic classification.</title>
        <authorList>
            <person name="Goeker M."/>
        </authorList>
    </citation>
    <scope>NUCLEOTIDE SEQUENCE [LARGE SCALE GENOMIC DNA]</scope>
    <source>
        <strain evidence="3 4">DSM 45361</strain>
    </source>
</reference>
<dbReference type="EMBL" id="SNXZ01000002">
    <property type="protein sequence ID" value="TDQ00261.1"/>
    <property type="molecule type" value="Genomic_DNA"/>
</dbReference>
<dbReference type="Pfam" id="PF13561">
    <property type="entry name" value="adh_short_C2"/>
    <property type="match status" value="1"/>
</dbReference>
<gene>
    <name evidence="3" type="ORF">EV186_102122</name>
</gene>
<sequence>MGTDLSGRAAIVTGASRGIGRAIATRLAARGAAVVVGYLRNEAKANAVVEEITGHGGRAIAVQGDLARPAEVTRLFDRAEQEFGALDVVVANAADVVIKPVVDCTEEDFDSLFAANAKSAFFTMQEAARRLRDGGRIIATSTGGTRMFFTETSLYLGTKAAVEQFVRVLSRELGPRGITVNALSPGFTDTDLLPERDREVAAGMSPFGRVGQPEDVADVAVFLAGEEGRWVTGQNLGAGGGVF</sequence>
<comment type="similarity">
    <text evidence="1">Belongs to the short-chain dehydrogenases/reductases (SDR) family.</text>
</comment>
<evidence type="ECO:0000256" key="1">
    <source>
        <dbReference type="ARBA" id="ARBA00006484"/>
    </source>
</evidence>
<dbReference type="PANTHER" id="PTHR48107:SF7">
    <property type="entry name" value="RE15974P"/>
    <property type="match status" value="1"/>
</dbReference>
<proteinExistence type="inferred from homology"/>
<protein>
    <submittedName>
        <fullName evidence="3">3-oxoacyl-[acyl-carrier protein] reductase</fullName>
    </submittedName>
</protein>
<dbReference type="RefSeq" id="WP_133849000.1">
    <property type="nucleotide sequence ID" value="NZ_SNXZ01000002.1"/>
</dbReference>
<dbReference type="PRINTS" id="PR00081">
    <property type="entry name" value="GDHRDH"/>
</dbReference>
<evidence type="ECO:0000313" key="4">
    <source>
        <dbReference type="Proteomes" id="UP000295444"/>
    </source>
</evidence>
<dbReference type="Proteomes" id="UP000295444">
    <property type="component" value="Unassembled WGS sequence"/>
</dbReference>
<dbReference type="FunFam" id="3.40.50.720:FF:000084">
    <property type="entry name" value="Short-chain dehydrogenase reductase"/>
    <property type="match status" value="1"/>
</dbReference>
<comment type="caution">
    <text evidence="3">The sequence shown here is derived from an EMBL/GenBank/DDBJ whole genome shotgun (WGS) entry which is preliminary data.</text>
</comment>
<keyword evidence="2" id="KW-0560">Oxidoreductase</keyword>
<accession>A0A4V3CZM2</accession>
<evidence type="ECO:0000256" key="2">
    <source>
        <dbReference type="ARBA" id="ARBA00023002"/>
    </source>
</evidence>
<dbReference type="InterPro" id="IPR002347">
    <property type="entry name" value="SDR_fam"/>
</dbReference>
<dbReference type="GO" id="GO:0016614">
    <property type="term" value="F:oxidoreductase activity, acting on CH-OH group of donors"/>
    <property type="evidence" value="ECO:0007669"/>
    <property type="project" value="UniProtKB-ARBA"/>
</dbReference>
<dbReference type="OrthoDB" id="9803333at2"/>
<organism evidence="3 4">
    <name type="scientific">Labedaea rhizosphaerae</name>
    <dbReference type="NCBI Taxonomy" id="598644"/>
    <lineage>
        <taxon>Bacteria</taxon>
        <taxon>Bacillati</taxon>
        <taxon>Actinomycetota</taxon>
        <taxon>Actinomycetes</taxon>
        <taxon>Pseudonocardiales</taxon>
        <taxon>Pseudonocardiaceae</taxon>
        <taxon>Labedaea</taxon>
    </lineage>
</organism>
<evidence type="ECO:0000313" key="3">
    <source>
        <dbReference type="EMBL" id="TDQ00261.1"/>
    </source>
</evidence>
<dbReference type="InterPro" id="IPR036291">
    <property type="entry name" value="NAD(P)-bd_dom_sf"/>
</dbReference>
<dbReference type="PANTHER" id="PTHR48107">
    <property type="entry name" value="NADPH-DEPENDENT ALDEHYDE REDUCTASE-LIKE PROTEIN, CHLOROPLASTIC-RELATED"/>
    <property type="match status" value="1"/>
</dbReference>
<dbReference type="Gene3D" id="3.40.50.720">
    <property type="entry name" value="NAD(P)-binding Rossmann-like Domain"/>
    <property type="match status" value="1"/>
</dbReference>
<name>A0A4V3CZM2_LABRH</name>
<dbReference type="AlphaFoldDB" id="A0A4V3CZM2"/>